<dbReference type="RefSeq" id="WP_110128713.1">
    <property type="nucleotide sequence ID" value="NZ_QHLY01000013.1"/>
</dbReference>
<dbReference type="AlphaFoldDB" id="A0A317ZPV7"/>
<dbReference type="OrthoDB" id="7254827at2"/>
<evidence type="ECO:0000313" key="3">
    <source>
        <dbReference type="Proteomes" id="UP000246722"/>
    </source>
</evidence>
<dbReference type="SUPFAM" id="SSF48239">
    <property type="entry name" value="Terpenoid cyclases/Protein prenyltransferases"/>
    <property type="match status" value="1"/>
</dbReference>
<evidence type="ECO:0000313" key="2">
    <source>
        <dbReference type="EMBL" id="PXA65727.1"/>
    </source>
</evidence>
<evidence type="ECO:0000256" key="1">
    <source>
        <dbReference type="SAM" id="MobiDB-lite"/>
    </source>
</evidence>
<dbReference type="Proteomes" id="UP000246722">
    <property type="component" value="Unassembled WGS sequence"/>
</dbReference>
<sequence length="413" mass="43413">MTIPSPASAAHQALPDPGGATPPPTKPAAHADAPGGRPPQVDALVELAVRGLSASFIAGGRFAQTMRAVRGPQRIELVREGQSLRYAAIVALGLARLGSADQNRVLGPLGLPGLVGAVSAEARHDADPGAVALAAWAAAEAGGAPDNGLLERLERLLTGAHPLPTVDVAWMLTAAVAGQSGGQPGSRLAGRIAQLARDRLLAAQGPTGIFPHALPARSLGRWRAHIGCFADQVYPIQALARLAGLTDDSVALTAANVAARRICTLQGPAGQWWWHYDARLGTVVEGYPVYSVHQHAMAPMALGDLAAAGGDDHGDAIRLGLHWLERHPEVLDDLVSPHWAQVWRKVGRREPAKAARKLSAVTTSIRPDWHLPGMDAMLPANRIDHECRPYELGWLVYAWGPGQTNAPAPETGD</sequence>
<name>A0A317ZPV7_9MICO</name>
<reference evidence="2 3" key="1">
    <citation type="submission" date="2018-05" db="EMBL/GenBank/DDBJ databases">
        <title>Genetic diversity of glacier-inhabiting Cryobacterium bacteria in China and description of Cryobacterium mengkeensis sp. nov. and Arthrobacter glacialis sp. nov.</title>
        <authorList>
            <person name="Liu Q."/>
            <person name="Xin Y.-H."/>
        </authorList>
    </citation>
    <scope>NUCLEOTIDE SEQUENCE [LARGE SCALE GENOMIC DNA]</scope>
    <source>
        <strain evidence="2 3">SK-1</strain>
    </source>
</reference>
<comment type="caution">
    <text evidence="2">The sequence shown here is derived from an EMBL/GenBank/DDBJ whole genome shotgun (WGS) entry which is preliminary data.</text>
</comment>
<keyword evidence="3" id="KW-1185">Reference proteome</keyword>
<feature type="region of interest" description="Disordered" evidence="1">
    <location>
        <begin position="1"/>
        <end position="39"/>
    </location>
</feature>
<accession>A0A317ZPV7</accession>
<organism evidence="2 3">
    <name type="scientific">Cryobacterium arcticum</name>
    <dbReference type="NCBI Taxonomy" id="670052"/>
    <lineage>
        <taxon>Bacteria</taxon>
        <taxon>Bacillati</taxon>
        <taxon>Actinomycetota</taxon>
        <taxon>Actinomycetes</taxon>
        <taxon>Micrococcales</taxon>
        <taxon>Microbacteriaceae</taxon>
        <taxon>Cryobacterium</taxon>
    </lineage>
</organism>
<gene>
    <name evidence="2" type="ORF">CTB96_19860</name>
</gene>
<dbReference type="EMBL" id="QHLY01000013">
    <property type="protein sequence ID" value="PXA65727.1"/>
    <property type="molecule type" value="Genomic_DNA"/>
</dbReference>
<proteinExistence type="predicted"/>
<protein>
    <submittedName>
        <fullName evidence="2">Uncharacterized protein</fullName>
    </submittedName>
</protein>
<dbReference type="InterPro" id="IPR008930">
    <property type="entry name" value="Terpenoid_cyclase/PrenylTrfase"/>
</dbReference>